<dbReference type="Pfam" id="PF07714">
    <property type="entry name" value="PK_Tyr_Ser-Thr"/>
    <property type="match status" value="1"/>
</dbReference>
<dbReference type="PANTHER" id="PTHR44329">
    <property type="entry name" value="SERINE/THREONINE-PROTEIN KINASE TNNI3K-RELATED"/>
    <property type="match status" value="1"/>
</dbReference>
<feature type="domain" description="Protein kinase" evidence="9">
    <location>
        <begin position="297"/>
        <end position="538"/>
    </location>
</feature>
<dbReference type="KEGG" id="cvr:CHLNCDRAFT_57116"/>
<dbReference type="eggNOG" id="KOG0192">
    <property type="taxonomic scope" value="Eukaryota"/>
</dbReference>
<dbReference type="CDD" id="cd13999">
    <property type="entry name" value="STKc_MAP3K-like"/>
    <property type="match status" value="1"/>
</dbReference>
<evidence type="ECO:0000256" key="6">
    <source>
        <dbReference type="PROSITE-ProRule" id="PRU10141"/>
    </source>
</evidence>
<dbReference type="GO" id="GO:0005524">
    <property type="term" value="F:ATP binding"/>
    <property type="evidence" value="ECO:0007669"/>
    <property type="project" value="UniProtKB-UniRule"/>
</dbReference>
<dbReference type="Proteomes" id="UP000008141">
    <property type="component" value="Unassembled WGS sequence"/>
</dbReference>
<evidence type="ECO:0000313" key="10">
    <source>
        <dbReference type="EMBL" id="EFN58295.1"/>
    </source>
</evidence>
<accession>E1Z876</accession>
<protein>
    <recommendedName>
        <fullName evidence="9">Protein kinase domain-containing protein</fullName>
    </recommendedName>
</protein>
<keyword evidence="8" id="KW-0812">Transmembrane</keyword>
<evidence type="ECO:0000256" key="3">
    <source>
        <dbReference type="ARBA" id="ARBA00022741"/>
    </source>
</evidence>
<dbReference type="GeneID" id="17357447"/>
<dbReference type="InterPro" id="IPR011009">
    <property type="entry name" value="Kinase-like_dom_sf"/>
</dbReference>
<keyword evidence="4" id="KW-0418">Kinase</keyword>
<dbReference type="SMART" id="SM00220">
    <property type="entry name" value="S_TKc"/>
    <property type="match status" value="1"/>
</dbReference>
<evidence type="ECO:0000256" key="2">
    <source>
        <dbReference type="ARBA" id="ARBA00022679"/>
    </source>
</evidence>
<dbReference type="InParanoid" id="E1Z876"/>
<evidence type="ECO:0000256" key="4">
    <source>
        <dbReference type="ARBA" id="ARBA00022777"/>
    </source>
</evidence>
<gene>
    <name evidence="10" type="ORF">CHLNCDRAFT_57116</name>
</gene>
<evidence type="ECO:0000313" key="11">
    <source>
        <dbReference type="Proteomes" id="UP000008141"/>
    </source>
</evidence>
<dbReference type="OMA" id="AYQSCYL"/>
<organism evidence="11">
    <name type="scientific">Chlorella variabilis</name>
    <name type="common">Green alga</name>
    <dbReference type="NCBI Taxonomy" id="554065"/>
    <lineage>
        <taxon>Eukaryota</taxon>
        <taxon>Viridiplantae</taxon>
        <taxon>Chlorophyta</taxon>
        <taxon>core chlorophytes</taxon>
        <taxon>Trebouxiophyceae</taxon>
        <taxon>Chlorellales</taxon>
        <taxon>Chlorellaceae</taxon>
        <taxon>Chlorella clade</taxon>
        <taxon>Chlorella</taxon>
    </lineage>
</organism>
<dbReference type="PROSITE" id="PS50011">
    <property type="entry name" value="PROTEIN_KINASE_DOM"/>
    <property type="match status" value="1"/>
</dbReference>
<dbReference type="InterPro" id="IPR001245">
    <property type="entry name" value="Ser-Thr/Tyr_kinase_cat_dom"/>
</dbReference>
<evidence type="ECO:0000256" key="7">
    <source>
        <dbReference type="SAM" id="MobiDB-lite"/>
    </source>
</evidence>
<dbReference type="InterPro" id="IPR051681">
    <property type="entry name" value="Ser/Thr_Kinases-Pseudokinases"/>
</dbReference>
<evidence type="ECO:0000256" key="1">
    <source>
        <dbReference type="ARBA" id="ARBA00022527"/>
    </source>
</evidence>
<evidence type="ECO:0000256" key="5">
    <source>
        <dbReference type="ARBA" id="ARBA00022840"/>
    </source>
</evidence>
<keyword evidence="8" id="KW-0472">Membrane</keyword>
<dbReference type="InterPro" id="IPR000719">
    <property type="entry name" value="Prot_kinase_dom"/>
</dbReference>
<dbReference type="PROSITE" id="PS00107">
    <property type="entry name" value="PROTEIN_KINASE_ATP"/>
    <property type="match status" value="1"/>
</dbReference>
<feature type="region of interest" description="Disordered" evidence="7">
    <location>
        <begin position="161"/>
        <end position="211"/>
    </location>
</feature>
<name>E1Z876_CHLVA</name>
<dbReference type="PROSITE" id="PS00108">
    <property type="entry name" value="PROTEIN_KINASE_ST"/>
    <property type="match status" value="1"/>
</dbReference>
<feature type="compositionally biased region" description="Low complexity" evidence="7">
    <location>
        <begin position="163"/>
        <end position="178"/>
    </location>
</feature>
<dbReference type="SUPFAM" id="SSF56112">
    <property type="entry name" value="Protein kinase-like (PK-like)"/>
    <property type="match status" value="1"/>
</dbReference>
<dbReference type="PANTHER" id="PTHR44329:SF261">
    <property type="entry name" value="ZINC FINGER CONTAINING PROTEIN KINASE-RELATED"/>
    <property type="match status" value="1"/>
</dbReference>
<feature type="compositionally biased region" description="Low complexity" evidence="7">
    <location>
        <begin position="202"/>
        <end position="211"/>
    </location>
</feature>
<dbReference type="EMBL" id="GL433838">
    <property type="protein sequence ID" value="EFN58295.1"/>
    <property type="molecule type" value="Genomic_DNA"/>
</dbReference>
<keyword evidence="8" id="KW-1133">Transmembrane helix</keyword>
<keyword evidence="11" id="KW-1185">Reference proteome</keyword>
<dbReference type="InterPro" id="IPR017441">
    <property type="entry name" value="Protein_kinase_ATP_BS"/>
</dbReference>
<evidence type="ECO:0000259" key="9">
    <source>
        <dbReference type="PROSITE" id="PS50011"/>
    </source>
</evidence>
<feature type="region of interest" description="Disordered" evidence="7">
    <location>
        <begin position="76"/>
        <end position="126"/>
    </location>
</feature>
<keyword evidence="3 6" id="KW-0547">Nucleotide-binding</keyword>
<keyword evidence="1" id="KW-0723">Serine/threonine-protein kinase</keyword>
<dbReference type="FunCoup" id="E1Z876">
    <property type="interactions" value="2084"/>
</dbReference>
<feature type="region of interest" description="Disordered" evidence="7">
    <location>
        <begin position="543"/>
        <end position="647"/>
    </location>
</feature>
<feature type="compositionally biased region" description="Low complexity" evidence="7">
    <location>
        <begin position="255"/>
        <end position="272"/>
    </location>
</feature>
<dbReference type="RefSeq" id="XP_005850397.1">
    <property type="nucleotide sequence ID" value="XM_005850335.1"/>
</dbReference>
<dbReference type="GO" id="GO:0004674">
    <property type="term" value="F:protein serine/threonine kinase activity"/>
    <property type="evidence" value="ECO:0007669"/>
    <property type="project" value="UniProtKB-KW"/>
</dbReference>
<keyword evidence="5 6" id="KW-0067">ATP-binding</keyword>
<sequence>MPLRVAALLQAGSASAATATSAQPVCQTGNEGRASDVAAALSGSGMTAALMLVLAAAFLWRQWRQLQWHAVARRPSGQTAPWPAAGVQEQHGRGQAEQPVAQPLQQEADEQPGPRGPQDKGQQQEGGGLVSLTATTVSLELKTPSTVSPFAAAAAGLQPFASPTRPEQQQTQQAPQHAPRLDGRRSPPHLSTAQLPLARLPGSGDSSSSIGSVASAVGITAPDRASLSELRAELLSESGALPLSQLGATVPGGFSWEQQPSQQQHQVEQSTEPSSSSHPHLWWKLAPTEVEICRRPDGSLWQLGAGGFGRVYKAMRFGVQPVAVKVLAPAAEARHGVLEDFQREVQLLKACIDPSIVRFLGASLSRDFTMLVTEYCEGGTLSANLAAGRISWYRRGKQVALDVARGLAFMHGRRLVHFDLKSANILLDKHGNAKISDMGMAKLLAHELSAVTGNLGTLSWAAPEMLLGQRCTEKADIYSFGVVLWELCTACVPVRGRMRKLRVPADCPAQVAALVDDCMEPDPTLRPSAQQLVERLLLAPAAPSPEQGAGEAPQAQPRRQRQDGTAARPPLPRRMSIPVAAASSDARPETQATQERGPPALQQHRGSLPLPKQPAGTASSPAIQASCIRRHSSTPPEYQSDVYGLGI</sequence>
<proteinExistence type="predicted"/>
<reference evidence="10 11" key="1">
    <citation type="journal article" date="2010" name="Plant Cell">
        <title>The Chlorella variabilis NC64A genome reveals adaptation to photosymbiosis, coevolution with viruses, and cryptic sex.</title>
        <authorList>
            <person name="Blanc G."/>
            <person name="Duncan G."/>
            <person name="Agarkova I."/>
            <person name="Borodovsky M."/>
            <person name="Gurnon J."/>
            <person name="Kuo A."/>
            <person name="Lindquist E."/>
            <person name="Lucas S."/>
            <person name="Pangilinan J."/>
            <person name="Polle J."/>
            <person name="Salamov A."/>
            <person name="Terry A."/>
            <person name="Yamada T."/>
            <person name="Dunigan D.D."/>
            <person name="Grigoriev I.V."/>
            <person name="Claverie J.M."/>
            <person name="Van Etten J.L."/>
        </authorList>
    </citation>
    <scope>NUCLEOTIDE SEQUENCE [LARGE SCALE GENOMIC DNA]</scope>
    <source>
        <strain evidence="10 11">NC64A</strain>
    </source>
</reference>
<feature type="transmembrane region" description="Helical" evidence="8">
    <location>
        <begin position="38"/>
        <end position="60"/>
    </location>
</feature>
<dbReference type="STRING" id="554065.E1Z876"/>
<dbReference type="InterPro" id="IPR008271">
    <property type="entry name" value="Ser/Thr_kinase_AS"/>
</dbReference>
<dbReference type="Gene3D" id="1.10.510.10">
    <property type="entry name" value="Transferase(Phosphotransferase) domain 1"/>
    <property type="match status" value="1"/>
</dbReference>
<feature type="binding site" evidence="6">
    <location>
        <position position="325"/>
    </location>
    <ligand>
        <name>ATP</name>
        <dbReference type="ChEBI" id="CHEBI:30616"/>
    </ligand>
</feature>
<feature type="region of interest" description="Disordered" evidence="7">
    <location>
        <begin position="251"/>
        <end position="280"/>
    </location>
</feature>
<evidence type="ECO:0000256" key="8">
    <source>
        <dbReference type="SAM" id="Phobius"/>
    </source>
</evidence>
<keyword evidence="2" id="KW-0808">Transferase</keyword>
<dbReference type="OrthoDB" id="4062651at2759"/>
<dbReference type="AlphaFoldDB" id="E1Z876"/>